<keyword evidence="4" id="KW-1133">Transmembrane helix</keyword>
<dbReference type="GO" id="GO:0051301">
    <property type="term" value="P:cell division"/>
    <property type="evidence" value="ECO:0007669"/>
    <property type="project" value="UniProtKB-KW"/>
</dbReference>
<dbReference type="KEGG" id="nba:CUN60_02125"/>
<gene>
    <name evidence="7" type="ORF">CUN60_02125</name>
</gene>
<feature type="domain" description="Penicillin-binding protein transpeptidase" evidence="5">
    <location>
        <begin position="270"/>
        <end position="565"/>
    </location>
</feature>
<dbReference type="GO" id="GO:0005886">
    <property type="term" value="C:plasma membrane"/>
    <property type="evidence" value="ECO:0007669"/>
    <property type="project" value="TreeGrafter"/>
</dbReference>
<evidence type="ECO:0000256" key="3">
    <source>
        <dbReference type="ARBA" id="ARBA00023136"/>
    </source>
</evidence>
<feature type="domain" description="Penicillin-binding protein dimerisation" evidence="6">
    <location>
        <begin position="81"/>
        <end position="229"/>
    </location>
</feature>
<evidence type="ECO:0000256" key="1">
    <source>
        <dbReference type="ARBA" id="ARBA00004370"/>
    </source>
</evidence>
<dbReference type="SUPFAM" id="SSF56519">
    <property type="entry name" value="Penicillin binding protein dimerisation domain"/>
    <property type="match status" value="1"/>
</dbReference>
<accession>A0A2I7N3Z7</accession>
<dbReference type="InterPro" id="IPR012338">
    <property type="entry name" value="Beta-lactam/transpept-like"/>
</dbReference>
<evidence type="ECO:0000313" key="8">
    <source>
        <dbReference type="Proteomes" id="UP000236655"/>
    </source>
</evidence>
<dbReference type="RefSeq" id="WP_102950448.1">
    <property type="nucleotide sequence ID" value="NZ_CP024847.1"/>
</dbReference>
<dbReference type="EMBL" id="CP024847">
    <property type="protein sequence ID" value="AUR51148.1"/>
    <property type="molecule type" value="Genomic_DNA"/>
</dbReference>
<keyword evidence="2" id="KW-0645">Protease</keyword>
<keyword evidence="4" id="KW-0812">Transmembrane</keyword>
<dbReference type="GO" id="GO:0004180">
    <property type="term" value="F:carboxypeptidase activity"/>
    <property type="evidence" value="ECO:0007669"/>
    <property type="project" value="UniProtKB-KW"/>
</dbReference>
<dbReference type="Gene3D" id="3.30.450.330">
    <property type="match status" value="1"/>
</dbReference>
<dbReference type="Gene3D" id="3.40.710.10">
    <property type="entry name" value="DD-peptidase/beta-lactamase superfamily"/>
    <property type="match status" value="1"/>
</dbReference>
<dbReference type="InterPro" id="IPR050515">
    <property type="entry name" value="Beta-lactam/transpept"/>
</dbReference>
<keyword evidence="7" id="KW-0131">Cell cycle</keyword>
<dbReference type="SUPFAM" id="SSF56601">
    <property type="entry name" value="beta-lactamase/transpeptidase-like"/>
    <property type="match status" value="1"/>
</dbReference>
<dbReference type="InterPro" id="IPR005311">
    <property type="entry name" value="PBP_dimer"/>
</dbReference>
<keyword evidence="2" id="KW-0378">Hydrolase</keyword>
<sequence>MIANDDIQKLYWRIKNGDAAEIKPESSNASLTKGRDRASIINYIALGLTCAVLLRLAYINTVSSKFLSDQLNTRVLRTVKLTAMRGTITDRNNRPLAVSTPVDSIWADPSEMENLSEAQVTQLAKAMNISVAELNTKLNDKNKTFVYLKRAMSPQQARDVLNLNIDGIYSLQEFKRYYPSGEVTAHVVGFNNIDDKGAEGIEYADDKLLQGEAGSKQIIRDLRGHVVENVGVMQPAKNGQQIALSIDNRIQYIAYTALKAQVEKSAAKGGSAVVLDARTGEVLAMINMPTYNPNNRGGIDPDMLKNRAAVNVYDPGSIMKPLVIAKALDDKIVTPQTVFDTHPYVVGPKLIKDDHAYPRMTVAEIIQHSSDIGTSKIAMKYKPQPLWEYYRKIGFGQKLGTGFPGETKGILNDWRKWYPVDQALMSYGYGISVSLFQMAHAYTIFTNNGCLLPVNFNKLQSGHTPTCEQVISPGTAATMRSILAATTEEGTGKNARVADYTVAGKTGTAQILEHGRYTDKKHIGSFVGFAPALNPRIIVAVMIDQPTKGLYYGAQTAAPVFAAITEPTLKVLGVQPDK</sequence>
<keyword evidence="3 4" id="KW-0472">Membrane</keyword>
<dbReference type="InterPro" id="IPR001460">
    <property type="entry name" value="PCN-bd_Tpept"/>
</dbReference>
<dbReference type="GO" id="GO:0008658">
    <property type="term" value="F:penicillin binding"/>
    <property type="evidence" value="ECO:0007669"/>
    <property type="project" value="InterPro"/>
</dbReference>
<dbReference type="InterPro" id="IPR036138">
    <property type="entry name" value="PBP_dimer_sf"/>
</dbReference>
<name>A0A2I7N3Z7_9NEIS</name>
<dbReference type="Gene3D" id="3.90.1310.10">
    <property type="entry name" value="Penicillin-binding protein 2a (Domain 2)"/>
    <property type="match status" value="1"/>
</dbReference>
<dbReference type="PANTHER" id="PTHR30627:SF1">
    <property type="entry name" value="PEPTIDOGLYCAN D,D-TRANSPEPTIDASE FTSI"/>
    <property type="match status" value="1"/>
</dbReference>
<comment type="subcellular location">
    <subcellularLocation>
        <location evidence="1">Membrane</location>
    </subcellularLocation>
</comment>
<proteinExistence type="predicted"/>
<keyword evidence="8" id="KW-1185">Reference proteome</keyword>
<dbReference type="Pfam" id="PF00905">
    <property type="entry name" value="Transpeptidase"/>
    <property type="match status" value="1"/>
</dbReference>
<dbReference type="PANTHER" id="PTHR30627">
    <property type="entry name" value="PEPTIDOGLYCAN D,D-TRANSPEPTIDASE"/>
    <property type="match status" value="1"/>
</dbReference>
<keyword evidence="7" id="KW-0132">Cell division</keyword>
<dbReference type="Pfam" id="PF03717">
    <property type="entry name" value="PBP_dimer"/>
    <property type="match status" value="1"/>
</dbReference>
<feature type="transmembrane region" description="Helical" evidence="4">
    <location>
        <begin position="40"/>
        <end position="58"/>
    </location>
</feature>
<protein>
    <submittedName>
        <fullName evidence="7">Cell division protein</fullName>
    </submittedName>
</protein>
<evidence type="ECO:0000259" key="5">
    <source>
        <dbReference type="Pfam" id="PF00905"/>
    </source>
</evidence>
<dbReference type="OrthoDB" id="9789078at2"/>
<dbReference type="Proteomes" id="UP000236655">
    <property type="component" value="Chromosome"/>
</dbReference>
<keyword evidence="2" id="KW-0121">Carboxypeptidase</keyword>
<evidence type="ECO:0000256" key="2">
    <source>
        <dbReference type="ARBA" id="ARBA00022645"/>
    </source>
</evidence>
<reference evidence="8" key="1">
    <citation type="submission" date="2017-11" db="EMBL/GenBank/DDBJ databases">
        <authorList>
            <person name="Chan K.G."/>
            <person name="Lee L.S."/>
        </authorList>
    </citation>
    <scope>NUCLEOTIDE SEQUENCE [LARGE SCALE GENOMIC DNA]</scope>
    <source>
        <strain evidence="8">DSM 100970</strain>
    </source>
</reference>
<dbReference type="GO" id="GO:0071555">
    <property type="term" value="P:cell wall organization"/>
    <property type="evidence" value="ECO:0007669"/>
    <property type="project" value="TreeGrafter"/>
</dbReference>
<organism evidence="7 8">
    <name type="scientific">Aquella oligotrophica</name>
    <dbReference type="NCBI Taxonomy" id="2067065"/>
    <lineage>
        <taxon>Bacteria</taxon>
        <taxon>Pseudomonadati</taxon>
        <taxon>Pseudomonadota</taxon>
        <taxon>Betaproteobacteria</taxon>
        <taxon>Neisseriales</taxon>
        <taxon>Neisseriaceae</taxon>
        <taxon>Aquella</taxon>
    </lineage>
</organism>
<dbReference type="AlphaFoldDB" id="A0A2I7N3Z7"/>
<evidence type="ECO:0000256" key="4">
    <source>
        <dbReference type="SAM" id="Phobius"/>
    </source>
</evidence>
<evidence type="ECO:0000259" key="6">
    <source>
        <dbReference type="Pfam" id="PF03717"/>
    </source>
</evidence>
<evidence type="ECO:0000313" key="7">
    <source>
        <dbReference type="EMBL" id="AUR51148.1"/>
    </source>
</evidence>